<accession>A0ABT8GIU9</accession>
<organism evidence="10 11">
    <name type="scientific">Demequina muriae</name>
    <dbReference type="NCBI Taxonomy" id="3051664"/>
    <lineage>
        <taxon>Bacteria</taxon>
        <taxon>Bacillati</taxon>
        <taxon>Actinomycetota</taxon>
        <taxon>Actinomycetes</taxon>
        <taxon>Micrococcales</taxon>
        <taxon>Demequinaceae</taxon>
        <taxon>Demequina</taxon>
    </lineage>
</organism>
<evidence type="ECO:0000256" key="1">
    <source>
        <dbReference type="ARBA" id="ARBA00004651"/>
    </source>
</evidence>
<comment type="caution">
    <text evidence="10">The sequence shown here is derived from an EMBL/GenBank/DDBJ whole genome shotgun (WGS) entry which is preliminary data.</text>
</comment>
<feature type="transmembrane region" description="Helical" evidence="8">
    <location>
        <begin position="107"/>
        <end position="126"/>
    </location>
</feature>
<sequence>MTASMLPLFVAIPLVVAGALTILGRRPRVQAVAMFAVLGCALAGAVALVVAFRDGGAWADAVGLWPFGIAIPFAADMFTALMLTFTLFVTIVSVVFAMASGRAASPFFAPLLLVMVAGVSGALLTADLFNMFVFIEVMLLPAYGLFVLAAPGSAPLRQIAGARLYVTVNLLTSTIFLTGVGFVYGTAGTVNLAELAGVAAEDDTVAIAMAICIFALSIKAAAVPVHGWYVRAYPATSPAMTALFSALHAKVAIYAIYRLYAVVFDGEERFLWIGVAVVIAGMVIGGLGALGEKDSRTILAFSTVSQIGYILLGVALFTGAGLAAGIFYLLHHIVVKTSLFLSAGAIEERYGTATIGHVWGITKREPWIAAAFLVAALSLAGIPPFSGFVAKLSLIIAAIDAGQVLAVVAMLVVSLITLIAMLRIWNGVFWGRPPDQVLRTHEEKDLPVAGSTPGDGTALVLDTGTKPRIGVALAAPAVVLAVLTIGLGLGAELLLGLSATAADGLVDTSAYIEAVTNP</sequence>
<dbReference type="InterPro" id="IPR001750">
    <property type="entry name" value="ND/Mrp_TM"/>
</dbReference>
<evidence type="ECO:0000256" key="8">
    <source>
        <dbReference type="SAM" id="Phobius"/>
    </source>
</evidence>
<feature type="transmembrane region" description="Helical" evidence="8">
    <location>
        <begin position="469"/>
        <end position="489"/>
    </location>
</feature>
<keyword evidence="11" id="KW-1185">Reference proteome</keyword>
<keyword evidence="5 8" id="KW-1133">Transmembrane helix</keyword>
<comment type="subcellular location">
    <subcellularLocation>
        <location evidence="1">Cell membrane</location>
        <topology evidence="1">Multi-pass membrane protein</topology>
    </subcellularLocation>
    <subcellularLocation>
        <location evidence="7">Membrane</location>
        <topology evidence="7">Multi-pass membrane protein</topology>
    </subcellularLocation>
</comment>
<dbReference type="RefSeq" id="WP_301142963.1">
    <property type="nucleotide sequence ID" value="NZ_JAUHQA010000001.1"/>
</dbReference>
<dbReference type="PRINTS" id="PR01437">
    <property type="entry name" value="NUOXDRDTASE4"/>
</dbReference>
<proteinExistence type="inferred from homology"/>
<gene>
    <name evidence="10" type="ORF">QQX02_10540</name>
</gene>
<comment type="similarity">
    <text evidence="2">Belongs to the CPA3 antiporters (TC 2.A.63) subunit D family.</text>
</comment>
<feature type="transmembrane region" description="Helical" evidence="8">
    <location>
        <begin position="31"/>
        <end position="52"/>
    </location>
</feature>
<dbReference type="EMBL" id="JAUHQA010000001">
    <property type="protein sequence ID" value="MDN4481361.1"/>
    <property type="molecule type" value="Genomic_DNA"/>
</dbReference>
<dbReference type="InterPro" id="IPR050586">
    <property type="entry name" value="CPA3_Na-H_Antiporter_D"/>
</dbReference>
<feature type="transmembrane region" description="Helical" evidence="8">
    <location>
        <begin position="6"/>
        <end position="24"/>
    </location>
</feature>
<feature type="transmembrane region" description="Helical" evidence="8">
    <location>
        <begin position="205"/>
        <end position="230"/>
    </location>
</feature>
<keyword evidence="4 7" id="KW-0812">Transmembrane</keyword>
<dbReference type="InterPro" id="IPR003918">
    <property type="entry name" value="NADH_UbQ_OxRdtase"/>
</dbReference>
<feature type="domain" description="NADH:quinone oxidoreductase/Mrp antiporter transmembrane" evidence="9">
    <location>
        <begin position="126"/>
        <end position="417"/>
    </location>
</feature>
<evidence type="ECO:0000256" key="4">
    <source>
        <dbReference type="ARBA" id="ARBA00022692"/>
    </source>
</evidence>
<dbReference type="Pfam" id="PF00361">
    <property type="entry name" value="Proton_antipo_M"/>
    <property type="match status" value="1"/>
</dbReference>
<dbReference type="NCBIfam" id="NF006238">
    <property type="entry name" value="PRK08375.1-4"/>
    <property type="match status" value="1"/>
</dbReference>
<evidence type="ECO:0000256" key="7">
    <source>
        <dbReference type="RuleBase" id="RU000320"/>
    </source>
</evidence>
<evidence type="ECO:0000313" key="10">
    <source>
        <dbReference type="EMBL" id="MDN4481361.1"/>
    </source>
</evidence>
<feature type="transmembrane region" description="Helical" evidence="8">
    <location>
        <begin position="367"/>
        <end position="392"/>
    </location>
</feature>
<feature type="transmembrane region" description="Helical" evidence="8">
    <location>
        <begin position="64"/>
        <end position="95"/>
    </location>
</feature>
<evidence type="ECO:0000256" key="3">
    <source>
        <dbReference type="ARBA" id="ARBA00022475"/>
    </source>
</evidence>
<feature type="transmembrane region" description="Helical" evidence="8">
    <location>
        <begin position="242"/>
        <end position="264"/>
    </location>
</feature>
<dbReference type="PANTHER" id="PTHR42703:SF1">
    <property type="entry name" value="NA(+)_H(+) ANTIPORTER SUBUNIT D1"/>
    <property type="match status" value="1"/>
</dbReference>
<feature type="transmembrane region" description="Helical" evidence="8">
    <location>
        <begin position="132"/>
        <end position="152"/>
    </location>
</feature>
<feature type="transmembrane region" description="Helical" evidence="8">
    <location>
        <begin position="404"/>
        <end position="425"/>
    </location>
</feature>
<dbReference type="PANTHER" id="PTHR42703">
    <property type="entry name" value="NADH DEHYDROGENASE"/>
    <property type="match status" value="1"/>
</dbReference>
<evidence type="ECO:0000259" key="9">
    <source>
        <dbReference type="Pfam" id="PF00361"/>
    </source>
</evidence>
<evidence type="ECO:0000313" key="11">
    <source>
        <dbReference type="Proteomes" id="UP001172708"/>
    </source>
</evidence>
<dbReference type="Proteomes" id="UP001172708">
    <property type="component" value="Unassembled WGS sequence"/>
</dbReference>
<evidence type="ECO:0000256" key="6">
    <source>
        <dbReference type="ARBA" id="ARBA00023136"/>
    </source>
</evidence>
<reference evidence="10" key="1">
    <citation type="submission" date="2023-06" db="EMBL/GenBank/DDBJ databases">
        <title>Egi l300058.</title>
        <authorList>
            <person name="Gao L."/>
            <person name="Fang B.-Z."/>
            <person name="Li W.-J."/>
        </authorList>
    </citation>
    <scope>NUCLEOTIDE SEQUENCE</scope>
    <source>
        <strain evidence="10">EGI L300058</strain>
    </source>
</reference>
<evidence type="ECO:0000256" key="5">
    <source>
        <dbReference type="ARBA" id="ARBA00022989"/>
    </source>
</evidence>
<protein>
    <submittedName>
        <fullName evidence="10">Monovalent cation/H+ antiporter subunit D family protein</fullName>
    </submittedName>
</protein>
<keyword evidence="3" id="KW-1003">Cell membrane</keyword>
<name>A0ABT8GIU9_9MICO</name>
<feature type="transmembrane region" description="Helical" evidence="8">
    <location>
        <begin position="164"/>
        <end position="185"/>
    </location>
</feature>
<keyword evidence="6 8" id="KW-0472">Membrane</keyword>
<evidence type="ECO:0000256" key="2">
    <source>
        <dbReference type="ARBA" id="ARBA00005346"/>
    </source>
</evidence>
<feature type="transmembrane region" description="Helical" evidence="8">
    <location>
        <begin position="270"/>
        <end position="290"/>
    </location>
</feature>